<feature type="transmembrane region" description="Helical" evidence="1">
    <location>
        <begin position="67"/>
        <end position="88"/>
    </location>
</feature>
<feature type="transmembrane region" description="Helical" evidence="1">
    <location>
        <begin position="94"/>
        <end position="112"/>
    </location>
</feature>
<accession>A0A0M4MA02</accession>
<sequence>MFDKLYLGSLVVGLINFVLFFDDMVAMTQGDLAEIGMGSGFMIGVFAFGITISLLLWYFISRRASKVAKWILVVLTIWGLIGIPATLALPTVQMLMSLLATALSLGSIYFLFTPDAKAWFDGSSAADPSVFE</sequence>
<evidence type="ECO:0000313" key="2">
    <source>
        <dbReference type="EMBL" id="ALE17748.1"/>
    </source>
</evidence>
<name>A0A0M4MA02_9SPHN</name>
<organism evidence="2 3">
    <name type="scientific">Altererythrobacter epoxidivorans</name>
    <dbReference type="NCBI Taxonomy" id="361183"/>
    <lineage>
        <taxon>Bacteria</taxon>
        <taxon>Pseudomonadati</taxon>
        <taxon>Pseudomonadota</taxon>
        <taxon>Alphaproteobacteria</taxon>
        <taxon>Sphingomonadales</taxon>
        <taxon>Erythrobacteraceae</taxon>
        <taxon>Altererythrobacter</taxon>
    </lineage>
</organism>
<dbReference type="EMBL" id="CP012669">
    <property type="protein sequence ID" value="ALE17748.1"/>
    <property type="molecule type" value="Genomic_DNA"/>
</dbReference>
<evidence type="ECO:0000313" key="3">
    <source>
        <dbReference type="Proteomes" id="UP000057938"/>
    </source>
</evidence>
<gene>
    <name evidence="2" type="ORF">AMC99_02475</name>
</gene>
<evidence type="ECO:0000256" key="1">
    <source>
        <dbReference type="SAM" id="Phobius"/>
    </source>
</evidence>
<dbReference type="Proteomes" id="UP000057938">
    <property type="component" value="Chromosome"/>
</dbReference>
<keyword evidence="3" id="KW-1185">Reference proteome</keyword>
<dbReference type="KEGG" id="aep:AMC99_02475"/>
<dbReference type="AlphaFoldDB" id="A0A0M4MA02"/>
<protein>
    <submittedName>
        <fullName evidence="2">Uncharacterized protein</fullName>
    </submittedName>
</protein>
<feature type="transmembrane region" description="Helical" evidence="1">
    <location>
        <begin position="5"/>
        <end position="21"/>
    </location>
</feature>
<feature type="transmembrane region" description="Helical" evidence="1">
    <location>
        <begin position="41"/>
        <end position="60"/>
    </location>
</feature>
<reference evidence="2 3" key="1">
    <citation type="submission" date="2015-09" db="EMBL/GenBank/DDBJ databases">
        <title>Complete genome sequence of a benzo[a]pyrene-degrading bacterium Altererythrobacter epoxidivorans CGMCC 1.7731T.</title>
        <authorList>
            <person name="Li Z."/>
            <person name="Cheng H."/>
            <person name="Huo Y."/>
            <person name="Xu X."/>
        </authorList>
    </citation>
    <scope>NUCLEOTIDE SEQUENCE [LARGE SCALE GENOMIC DNA]</scope>
    <source>
        <strain evidence="2 3">CGMCC 1.7731</strain>
    </source>
</reference>
<dbReference type="PATRIC" id="fig|361183.4.peg.2430"/>
<keyword evidence="1" id="KW-1133">Transmembrane helix</keyword>
<keyword evidence="1" id="KW-0812">Transmembrane</keyword>
<keyword evidence="1" id="KW-0472">Membrane</keyword>
<dbReference type="STRING" id="361183.AMC99_02475"/>
<proteinExistence type="predicted"/>